<dbReference type="PROSITE" id="PS51257">
    <property type="entry name" value="PROKAR_LIPOPROTEIN"/>
    <property type="match status" value="1"/>
</dbReference>
<proteinExistence type="predicted"/>
<protein>
    <recommendedName>
        <fullName evidence="4">DUF4292 domain-containing protein</fullName>
    </recommendedName>
</protein>
<accession>A0A1G7CVA7</accession>
<organism evidence="2 3">
    <name type="scientific">Riemerella columbipharyngis</name>
    <dbReference type="NCBI Taxonomy" id="1071918"/>
    <lineage>
        <taxon>Bacteria</taxon>
        <taxon>Pseudomonadati</taxon>
        <taxon>Bacteroidota</taxon>
        <taxon>Flavobacteriia</taxon>
        <taxon>Flavobacteriales</taxon>
        <taxon>Weeksellaceae</taxon>
        <taxon>Riemerella</taxon>
    </lineage>
</organism>
<keyword evidence="1" id="KW-0732">Signal</keyword>
<dbReference type="Pfam" id="PF14125">
    <property type="entry name" value="DUF4292"/>
    <property type="match status" value="1"/>
</dbReference>
<dbReference type="InterPro" id="IPR025634">
    <property type="entry name" value="DUF4292"/>
</dbReference>
<feature type="chain" id="PRO_5011660650" description="DUF4292 domain-containing protein" evidence="1">
    <location>
        <begin position="23"/>
        <end position="269"/>
    </location>
</feature>
<sequence>MKKAVLLGLALLVTACSTQQNATKSVESTSINKSVSGEKLFFEKVSEPVSFDALKINSKLEIKGNKLSINNVDAVFYIENQQKIWANFSVMFFSVARGLATPSKVQGYEKIGKNYIDTDYSYLNQLLNVNFIDYKSFQNLLLGRTFVDVKNDRNYELIKKDTEGYTLKSKDGIKMMVNGIEKTYQINFVYNTHFQLENSHIVEEGTKNSLDIDYSGWIMVNNIFLPKNVKIIIKGQKNMDILIENTKFDFSKMNASYSVPGNYKKITIK</sequence>
<dbReference type="EMBL" id="FNAS01000009">
    <property type="protein sequence ID" value="SDE43171.1"/>
    <property type="molecule type" value="Genomic_DNA"/>
</dbReference>
<dbReference type="AlphaFoldDB" id="A0A1G7CVA7"/>
<evidence type="ECO:0000256" key="1">
    <source>
        <dbReference type="SAM" id="SignalP"/>
    </source>
</evidence>
<evidence type="ECO:0008006" key="4">
    <source>
        <dbReference type="Google" id="ProtNLM"/>
    </source>
</evidence>
<dbReference type="Proteomes" id="UP000198517">
    <property type="component" value="Unassembled WGS sequence"/>
</dbReference>
<dbReference type="OrthoDB" id="849114at2"/>
<dbReference type="RefSeq" id="WP_092736604.1">
    <property type="nucleotide sequence ID" value="NZ_FNAS01000009.1"/>
</dbReference>
<gene>
    <name evidence="2" type="ORF">SAMN05421544_10932</name>
</gene>
<evidence type="ECO:0000313" key="2">
    <source>
        <dbReference type="EMBL" id="SDE43171.1"/>
    </source>
</evidence>
<name>A0A1G7CVA7_9FLAO</name>
<keyword evidence="3" id="KW-1185">Reference proteome</keyword>
<evidence type="ECO:0000313" key="3">
    <source>
        <dbReference type="Proteomes" id="UP000198517"/>
    </source>
</evidence>
<dbReference type="STRING" id="1071918.SAMN05421544_10932"/>
<reference evidence="2 3" key="1">
    <citation type="submission" date="2016-10" db="EMBL/GenBank/DDBJ databases">
        <authorList>
            <person name="de Groot N.N."/>
        </authorList>
    </citation>
    <scope>NUCLEOTIDE SEQUENCE [LARGE SCALE GENOMIC DNA]</scope>
    <source>
        <strain evidence="2 3">DSM 24015</strain>
    </source>
</reference>
<feature type="signal peptide" evidence="1">
    <location>
        <begin position="1"/>
        <end position="22"/>
    </location>
</feature>